<dbReference type="FunFam" id="3.30.2040.10:FF:000001">
    <property type="entry name" value="D-glutamate cyclase, mitochondrial"/>
    <property type="match status" value="1"/>
</dbReference>
<dbReference type="PANTHER" id="PTHR32022:SF10">
    <property type="entry name" value="D-GLUTAMATE CYCLASE, MITOCHONDRIAL"/>
    <property type="match status" value="1"/>
</dbReference>
<evidence type="ECO:0000256" key="1">
    <source>
        <dbReference type="ARBA" id="ARBA00007896"/>
    </source>
</evidence>
<accession>S9PXK6</accession>
<dbReference type="RefSeq" id="XP_013018348.1">
    <property type="nucleotide sequence ID" value="XM_013162894.1"/>
</dbReference>
<dbReference type="EMBL" id="KE503207">
    <property type="protein sequence ID" value="EPX72712.1"/>
    <property type="molecule type" value="Genomic_DNA"/>
</dbReference>
<dbReference type="GO" id="GO:0006536">
    <property type="term" value="P:glutamate metabolic process"/>
    <property type="evidence" value="ECO:0007669"/>
    <property type="project" value="TreeGrafter"/>
</dbReference>
<dbReference type="Gene3D" id="3.30.2040.10">
    <property type="entry name" value="PSTPO5379-like domain"/>
    <property type="match status" value="1"/>
</dbReference>
<reference evidence="3 4" key="1">
    <citation type="journal article" date="2011" name="Science">
        <title>Comparative functional genomics of the fission yeasts.</title>
        <authorList>
            <person name="Rhind N."/>
            <person name="Chen Z."/>
            <person name="Yassour M."/>
            <person name="Thompson D.A."/>
            <person name="Haas B.J."/>
            <person name="Habib N."/>
            <person name="Wapinski I."/>
            <person name="Roy S."/>
            <person name="Lin M.F."/>
            <person name="Heiman D.I."/>
            <person name="Young S.K."/>
            <person name="Furuya K."/>
            <person name="Guo Y."/>
            <person name="Pidoux A."/>
            <person name="Chen H.M."/>
            <person name="Robbertse B."/>
            <person name="Goldberg J.M."/>
            <person name="Aoki K."/>
            <person name="Bayne E.H."/>
            <person name="Berlin A.M."/>
            <person name="Desjardins C.A."/>
            <person name="Dobbs E."/>
            <person name="Dukaj L."/>
            <person name="Fan L."/>
            <person name="FitzGerald M.G."/>
            <person name="French C."/>
            <person name="Gujja S."/>
            <person name="Hansen K."/>
            <person name="Keifenheim D."/>
            <person name="Levin J.Z."/>
            <person name="Mosher R.A."/>
            <person name="Mueller C.A."/>
            <person name="Pfiffner J."/>
            <person name="Priest M."/>
            <person name="Russ C."/>
            <person name="Smialowska A."/>
            <person name="Swoboda P."/>
            <person name="Sykes S.M."/>
            <person name="Vaughn M."/>
            <person name="Vengrova S."/>
            <person name="Yoder R."/>
            <person name="Zeng Q."/>
            <person name="Allshire R."/>
            <person name="Baulcombe D."/>
            <person name="Birren B.W."/>
            <person name="Brown W."/>
            <person name="Ekwall K."/>
            <person name="Kellis M."/>
            <person name="Leatherwood J."/>
            <person name="Levin H."/>
            <person name="Margalit H."/>
            <person name="Martienssen R."/>
            <person name="Nieduszynski C.A."/>
            <person name="Spatafora J.W."/>
            <person name="Friedman N."/>
            <person name="Dalgaard J.Z."/>
            <person name="Baumann P."/>
            <person name="Niki H."/>
            <person name="Regev A."/>
            <person name="Nusbaum C."/>
        </authorList>
    </citation>
    <scope>NUCLEOTIDE SEQUENCE [LARGE SCALE GENOMIC DNA]</scope>
    <source>
        <strain evidence="4">yFS286</strain>
    </source>
</reference>
<dbReference type="OrthoDB" id="10262538at2759"/>
<protein>
    <submittedName>
        <fullName evidence="3">DUF1445 family protein</fullName>
    </submittedName>
</protein>
<dbReference type="VEuPathDB" id="FungiDB:SOCG_00474"/>
<dbReference type="InterPro" id="IPR038021">
    <property type="entry name" value="Putative_hydro-lyase"/>
</dbReference>
<dbReference type="PIRSF" id="PIRSF029755">
    <property type="entry name" value="UCP029755"/>
    <property type="match status" value="1"/>
</dbReference>
<dbReference type="HOGENOM" id="CLU_059759_1_0_1"/>
<dbReference type="OMA" id="NVPMYKT"/>
<gene>
    <name evidence="3" type="ORF">SOCG_00474</name>
</gene>
<name>S9PXK6_SCHOY</name>
<dbReference type="Proteomes" id="UP000016088">
    <property type="component" value="Unassembled WGS sequence"/>
</dbReference>
<evidence type="ECO:0000256" key="2">
    <source>
        <dbReference type="ARBA" id="ARBA00023239"/>
    </source>
</evidence>
<dbReference type="InterPro" id="IPR009906">
    <property type="entry name" value="D-Glu_cyclase"/>
</dbReference>
<evidence type="ECO:0000313" key="4">
    <source>
        <dbReference type="Proteomes" id="UP000016088"/>
    </source>
</evidence>
<dbReference type="eggNOG" id="ENOG502QV7A">
    <property type="taxonomic scope" value="Eukaryota"/>
</dbReference>
<sequence>MNNVLDISTVQKGLNIIPKEEQSYDTTNASNYKSRSKFSPDDIRQLIRKRQFTTSTTGWADGYVQANLLVLPVKYADDFRNLCLRNPVPCPLLGETAVGDPSQVFPSSLATNANLATNIPFYCEYINGKFTKELTTISNQWSSSYVGFLIGCSFSFEAALVAANLVPRHLPSGNPPPMFNTNLLLCPSGVFSGTFVVSMRPYKEKDIPLVRRITAAYTDCHGEPIAWGWDGAKQLGIKNVMQPDYGFPVLFEEDEVPVFWGCGVTPQNVVMMSKLPEPVYSHKPGFMFITDVRRGF</sequence>
<dbReference type="GeneID" id="25029458"/>
<dbReference type="SUPFAM" id="SSF160920">
    <property type="entry name" value="PSTPO5379-like"/>
    <property type="match status" value="1"/>
</dbReference>
<comment type="similarity">
    <text evidence="1">Belongs to the D-glutamate cyclase family.</text>
</comment>
<evidence type="ECO:0000313" key="3">
    <source>
        <dbReference type="EMBL" id="EPX72712.1"/>
    </source>
</evidence>
<dbReference type="Gene3D" id="3.40.1640.10">
    <property type="entry name" value="PSTPO5379-like"/>
    <property type="match status" value="1"/>
</dbReference>
<organism evidence="3 4">
    <name type="scientific">Schizosaccharomyces octosporus (strain yFS286)</name>
    <name type="common">Fission yeast</name>
    <name type="synonym">Octosporomyces octosporus</name>
    <dbReference type="NCBI Taxonomy" id="483514"/>
    <lineage>
        <taxon>Eukaryota</taxon>
        <taxon>Fungi</taxon>
        <taxon>Dikarya</taxon>
        <taxon>Ascomycota</taxon>
        <taxon>Taphrinomycotina</taxon>
        <taxon>Schizosaccharomycetes</taxon>
        <taxon>Schizosaccharomycetales</taxon>
        <taxon>Schizosaccharomycetaceae</taxon>
        <taxon>Schizosaccharomyces</taxon>
    </lineage>
</organism>
<dbReference type="Pfam" id="PF07286">
    <property type="entry name" value="D-Glu_cyclase"/>
    <property type="match status" value="1"/>
</dbReference>
<proteinExistence type="inferred from homology"/>
<keyword evidence="4" id="KW-1185">Reference proteome</keyword>
<dbReference type="InterPro" id="IPR016938">
    <property type="entry name" value="UPF0317"/>
</dbReference>
<dbReference type="AlphaFoldDB" id="S9PXK6"/>
<dbReference type="GO" id="GO:0047820">
    <property type="term" value="F:D-glutamate cyclase activity"/>
    <property type="evidence" value="ECO:0007669"/>
    <property type="project" value="TreeGrafter"/>
</dbReference>
<keyword evidence="2" id="KW-0456">Lyase</keyword>
<dbReference type="PANTHER" id="PTHR32022">
    <property type="entry name" value="D-GLUTAMATE CYCLASE, MITOCHONDRIAL"/>
    <property type="match status" value="1"/>
</dbReference>